<dbReference type="PANTHER" id="PTHR11373">
    <property type="entry name" value="DEOXYNUCLEOSIDE TRIPHOSPHATE TRIPHOSPHOHYDROLASE"/>
    <property type="match status" value="1"/>
</dbReference>
<evidence type="ECO:0000313" key="4">
    <source>
        <dbReference type="Ensembl" id="ENSSORP00005036920.1"/>
    </source>
</evidence>
<keyword evidence="5" id="KW-1185">Reference proteome</keyword>
<reference evidence="4" key="2">
    <citation type="submission" date="2025-08" db="UniProtKB">
        <authorList>
            <consortium name="Ensembl"/>
        </authorList>
    </citation>
    <scope>IDENTIFICATION</scope>
</reference>
<keyword evidence="2" id="KW-0812">Transmembrane</keyword>
<dbReference type="GO" id="GO:0051607">
    <property type="term" value="P:defense response to virus"/>
    <property type="evidence" value="ECO:0007669"/>
    <property type="project" value="TreeGrafter"/>
</dbReference>
<dbReference type="GO" id="GO:0006203">
    <property type="term" value="P:dGTP catabolic process"/>
    <property type="evidence" value="ECO:0007669"/>
    <property type="project" value="TreeGrafter"/>
</dbReference>
<keyword evidence="2" id="KW-1133">Transmembrane helix</keyword>
<comment type="similarity">
    <text evidence="1">Belongs to the SAMHD1 family.</text>
</comment>
<feature type="transmembrane region" description="Helical" evidence="2">
    <location>
        <begin position="424"/>
        <end position="447"/>
    </location>
</feature>
<reference evidence="4" key="1">
    <citation type="submission" date="2019-06" db="EMBL/GenBank/DDBJ databases">
        <authorList>
            <consortium name="Wellcome Sanger Institute Data Sharing"/>
        </authorList>
    </citation>
    <scope>NUCLEOTIDE SEQUENCE [LARGE SCALE GENOMIC DNA]</scope>
</reference>
<dbReference type="InterPro" id="IPR003607">
    <property type="entry name" value="HD/PDEase_dom"/>
</dbReference>
<reference evidence="4" key="3">
    <citation type="submission" date="2025-09" db="UniProtKB">
        <authorList>
            <consortium name="Ensembl"/>
        </authorList>
    </citation>
    <scope>IDENTIFICATION</scope>
</reference>
<dbReference type="PROSITE" id="PS51831">
    <property type="entry name" value="HD"/>
    <property type="match status" value="1"/>
</dbReference>
<dbReference type="InParanoid" id="A0A673B532"/>
<dbReference type="PANTHER" id="PTHR11373:SF4">
    <property type="entry name" value="DEOXYNUCLEOSIDE TRIPHOSPHATE TRIPHOSPHOHYDROLASE SAMHD1"/>
    <property type="match status" value="1"/>
</dbReference>
<keyword evidence="2" id="KW-0472">Membrane</keyword>
<dbReference type="GO" id="GO:0045088">
    <property type="term" value="P:regulation of innate immune response"/>
    <property type="evidence" value="ECO:0007669"/>
    <property type="project" value="TreeGrafter"/>
</dbReference>
<feature type="domain" description="HD" evidence="3">
    <location>
        <begin position="95"/>
        <end position="242"/>
    </location>
</feature>
<dbReference type="Proteomes" id="UP000472271">
    <property type="component" value="Chromosome 7"/>
</dbReference>
<proteinExistence type="inferred from homology"/>
<dbReference type="InterPro" id="IPR050135">
    <property type="entry name" value="dGTPase-like"/>
</dbReference>
<dbReference type="GO" id="GO:0005634">
    <property type="term" value="C:nucleus"/>
    <property type="evidence" value="ECO:0007669"/>
    <property type="project" value="TreeGrafter"/>
</dbReference>
<dbReference type="Gene3D" id="1.10.3210.10">
    <property type="entry name" value="Hypothetical protein af1432"/>
    <property type="match status" value="1"/>
</dbReference>
<dbReference type="InterPro" id="IPR006674">
    <property type="entry name" value="HD_domain"/>
</dbReference>
<dbReference type="GO" id="GO:0008832">
    <property type="term" value="F:dGTPase activity"/>
    <property type="evidence" value="ECO:0007669"/>
    <property type="project" value="TreeGrafter"/>
</dbReference>
<dbReference type="Gene3D" id="3.30.70.2760">
    <property type="match status" value="1"/>
</dbReference>
<evidence type="ECO:0000313" key="5">
    <source>
        <dbReference type="Proteomes" id="UP000472271"/>
    </source>
</evidence>
<name>A0A673B532_9TELE</name>
<organism evidence="4 5">
    <name type="scientific">Sphaeramia orbicularis</name>
    <name type="common">orbiculate cardinalfish</name>
    <dbReference type="NCBI Taxonomy" id="375764"/>
    <lineage>
        <taxon>Eukaryota</taxon>
        <taxon>Metazoa</taxon>
        <taxon>Chordata</taxon>
        <taxon>Craniata</taxon>
        <taxon>Vertebrata</taxon>
        <taxon>Euteleostomi</taxon>
        <taxon>Actinopterygii</taxon>
        <taxon>Neopterygii</taxon>
        <taxon>Teleostei</taxon>
        <taxon>Neoteleostei</taxon>
        <taxon>Acanthomorphata</taxon>
        <taxon>Gobiaria</taxon>
        <taxon>Kurtiformes</taxon>
        <taxon>Apogonoidei</taxon>
        <taxon>Apogonidae</taxon>
        <taxon>Apogoninae</taxon>
        <taxon>Sphaeramia</taxon>
    </lineage>
</organism>
<sequence>MLSNFHENRCIHLCNPSDRQIDEQTNRQKEVTENFERLTHCNVMFHQVFNDPVHGHVELHPLLCKIIDTPQFQRLRNIKQLGGAYYVYPGASHNRFEHSIGVAHLAGQFARTLKERQLELGIDDKDILCVEVAGLCHDLGHGPFSHLFDGNFIPKVRPGHKWKHEEASIAMFDHLMRENGLENELDEDDRVFIKEMIFGPLEPETSERKEWPYKGRTKDKSFLYEIVSNKRNGIDVDKFDYFARDCLHLGMKNSFDHCRFIKFARVCKVAEDGQPDGEWQICIRDKEVSNIYEMFHTRSRLHRRAYQHKTNKIIELMITEAFEKADKHIRRKGSDRELILSETIDDMEAYTKLTDHIFDEILNSSSADLKEAREILQKVVTRKFYPYLGQIKQPVINKTEKHQSVPFFFKQTSNISICCQITSFYITCFCFLYELYYCVSVCHFVFLKIDFGMKHKNPIDYLRFYKKDDSNKAFRFSDDQVSDFVLPRVFSEQWIRFYCRKSLTNDDLKAARETFENWRQTVLHPEVTFSS</sequence>
<dbReference type="SUPFAM" id="SSF109604">
    <property type="entry name" value="HD-domain/PDEase-like"/>
    <property type="match status" value="1"/>
</dbReference>
<accession>A0A673B532</accession>
<evidence type="ECO:0000256" key="2">
    <source>
        <dbReference type="SAM" id="Phobius"/>
    </source>
</evidence>
<dbReference type="SMART" id="SM00471">
    <property type="entry name" value="HDc"/>
    <property type="match status" value="1"/>
</dbReference>
<dbReference type="Ensembl" id="ENSSORT00005037888.1">
    <property type="protein sequence ID" value="ENSSORP00005036920.1"/>
    <property type="gene ID" value="ENSSORG00005016891.1"/>
</dbReference>
<dbReference type="Pfam" id="PF01966">
    <property type="entry name" value="HD"/>
    <property type="match status" value="1"/>
</dbReference>
<gene>
    <name evidence="4" type="primary">LOC115423252</name>
</gene>
<dbReference type="AlphaFoldDB" id="A0A673B532"/>
<evidence type="ECO:0000259" key="3">
    <source>
        <dbReference type="PROSITE" id="PS51831"/>
    </source>
</evidence>
<protein>
    <recommendedName>
        <fullName evidence="3">HD domain-containing protein</fullName>
    </recommendedName>
</protein>
<evidence type="ECO:0000256" key="1">
    <source>
        <dbReference type="ARBA" id="ARBA00005776"/>
    </source>
</evidence>
<dbReference type="CDD" id="cd00077">
    <property type="entry name" value="HDc"/>
    <property type="match status" value="1"/>
</dbReference>